<name>A0A850R421_9LACO</name>
<dbReference type="Pfam" id="PF07739">
    <property type="entry name" value="TipAS"/>
    <property type="match status" value="1"/>
</dbReference>
<dbReference type="AlphaFoldDB" id="A0A850R421"/>
<dbReference type="Gene3D" id="1.10.490.50">
    <property type="entry name" value="Antibiotic binding domain of TipA-like multidrug resistance regulators"/>
    <property type="match status" value="1"/>
</dbReference>
<dbReference type="InterPro" id="IPR012925">
    <property type="entry name" value="TipAS_dom"/>
</dbReference>
<comment type="caution">
    <text evidence="2">The sequence shown here is derived from an EMBL/GenBank/DDBJ whole genome shotgun (WGS) entry which is preliminary data.</text>
</comment>
<feature type="domain" description="TipAS antibiotic-recognition" evidence="1">
    <location>
        <begin position="9"/>
        <end position="94"/>
    </location>
</feature>
<accession>A0A850R421</accession>
<dbReference type="Proteomes" id="UP000563523">
    <property type="component" value="Unassembled WGS sequence"/>
</dbReference>
<organism evidence="2 3">
    <name type="scientific">Bombilactobacillus apium</name>
    <dbReference type="NCBI Taxonomy" id="2675299"/>
    <lineage>
        <taxon>Bacteria</taxon>
        <taxon>Bacillati</taxon>
        <taxon>Bacillota</taxon>
        <taxon>Bacilli</taxon>
        <taxon>Lactobacillales</taxon>
        <taxon>Lactobacillaceae</taxon>
        <taxon>Bombilactobacillus</taxon>
    </lineage>
</organism>
<evidence type="ECO:0000259" key="1">
    <source>
        <dbReference type="Pfam" id="PF07739"/>
    </source>
</evidence>
<proteinExistence type="predicted"/>
<dbReference type="EMBL" id="JABZEC010000005">
    <property type="protein sequence ID" value="NVY96721.1"/>
    <property type="molecule type" value="Genomic_DNA"/>
</dbReference>
<sequence>MNKQTLAGQELNAAMMTIFEQFGQLKEQAPAEESVQKLVGTLQNFISQNFYPCSKADLADLGPSYERDSDFALAIDRAGGVGTARFVAAAIKVYCADNRS</sequence>
<reference evidence="2 3" key="1">
    <citation type="submission" date="2020-06" db="EMBL/GenBank/DDBJ databases">
        <authorList>
            <person name="Kang J."/>
        </authorList>
    </citation>
    <scope>NUCLEOTIDE SEQUENCE [LARGE SCALE GENOMIC DNA]</scope>
    <source>
        <strain evidence="2 3">DCY120</strain>
    </source>
</reference>
<dbReference type="RefSeq" id="WP_176942887.1">
    <property type="nucleotide sequence ID" value="NZ_JABZEC010000005.1"/>
</dbReference>
<dbReference type="SUPFAM" id="SSF89082">
    <property type="entry name" value="Antibiotic binding domain of TipA-like multidrug resistance regulators"/>
    <property type="match status" value="1"/>
</dbReference>
<gene>
    <name evidence="2" type="ORF">HU830_06065</name>
</gene>
<protein>
    <submittedName>
        <fullName evidence="2">TipAS antibiotic-recognition domain-containing protein</fullName>
    </submittedName>
</protein>
<evidence type="ECO:0000313" key="3">
    <source>
        <dbReference type="Proteomes" id="UP000563523"/>
    </source>
</evidence>
<dbReference type="InterPro" id="IPR036244">
    <property type="entry name" value="TipA-like_antibiotic-bd"/>
</dbReference>
<keyword evidence="3" id="KW-1185">Reference proteome</keyword>
<evidence type="ECO:0000313" key="2">
    <source>
        <dbReference type="EMBL" id="NVY96721.1"/>
    </source>
</evidence>